<feature type="region of interest" description="Disordered" evidence="1">
    <location>
        <begin position="218"/>
        <end position="268"/>
    </location>
</feature>
<evidence type="ECO:0000313" key="3">
    <source>
        <dbReference type="Proteomes" id="UP000305067"/>
    </source>
</evidence>
<dbReference type="AlphaFoldDB" id="A0A5C3R1F5"/>
<keyword evidence="3" id="KW-1185">Reference proteome</keyword>
<dbReference type="Proteomes" id="UP000305067">
    <property type="component" value="Unassembled WGS sequence"/>
</dbReference>
<protein>
    <submittedName>
        <fullName evidence="2">Uncharacterized protein</fullName>
    </submittedName>
</protein>
<gene>
    <name evidence="2" type="ORF">BDV98DRAFT_652415</name>
</gene>
<organism evidence="2 3">
    <name type="scientific">Pterulicium gracile</name>
    <dbReference type="NCBI Taxonomy" id="1884261"/>
    <lineage>
        <taxon>Eukaryota</taxon>
        <taxon>Fungi</taxon>
        <taxon>Dikarya</taxon>
        <taxon>Basidiomycota</taxon>
        <taxon>Agaricomycotina</taxon>
        <taxon>Agaricomycetes</taxon>
        <taxon>Agaricomycetidae</taxon>
        <taxon>Agaricales</taxon>
        <taxon>Pleurotineae</taxon>
        <taxon>Pterulaceae</taxon>
        <taxon>Pterulicium</taxon>
    </lineage>
</organism>
<evidence type="ECO:0000313" key="2">
    <source>
        <dbReference type="EMBL" id="TFL07427.1"/>
    </source>
</evidence>
<proteinExistence type="predicted"/>
<accession>A0A5C3R1F5</accession>
<sequence length="268" mass="29547">MSTLAQPAPAFRAEGTAARPRWVYETAVNFEGGSSRAAANPEAWKTRFNASVRSLPMLNPSNDLEFECRPLAIRAKTAHVEVPFDDYGLSQLHAPPVLTPPSSPRLQSVGKPGRRKLTRRTPTDAEKQHSALGFFKHKNTSAPDLLQDRDYNEKGSKKEVIKDKVKGVMKHLRTLSKELKDRKGVETPTVLGPVQVIALPTDAFLPSQSLCSREVFPTKEREEAVQSSGASLRRQTRTFSKGMRDGTPSVRKGGSISSQHPPSNRIRG</sequence>
<reference evidence="2 3" key="1">
    <citation type="journal article" date="2019" name="Nat. Ecol. Evol.">
        <title>Megaphylogeny resolves global patterns of mushroom evolution.</title>
        <authorList>
            <person name="Varga T."/>
            <person name="Krizsan K."/>
            <person name="Foldi C."/>
            <person name="Dima B."/>
            <person name="Sanchez-Garcia M."/>
            <person name="Sanchez-Ramirez S."/>
            <person name="Szollosi G.J."/>
            <person name="Szarkandi J.G."/>
            <person name="Papp V."/>
            <person name="Albert L."/>
            <person name="Andreopoulos W."/>
            <person name="Angelini C."/>
            <person name="Antonin V."/>
            <person name="Barry K.W."/>
            <person name="Bougher N.L."/>
            <person name="Buchanan P."/>
            <person name="Buyck B."/>
            <person name="Bense V."/>
            <person name="Catcheside P."/>
            <person name="Chovatia M."/>
            <person name="Cooper J."/>
            <person name="Damon W."/>
            <person name="Desjardin D."/>
            <person name="Finy P."/>
            <person name="Geml J."/>
            <person name="Haridas S."/>
            <person name="Hughes K."/>
            <person name="Justo A."/>
            <person name="Karasinski D."/>
            <person name="Kautmanova I."/>
            <person name="Kiss B."/>
            <person name="Kocsube S."/>
            <person name="Kotiranta H."/>
            <person name="LaButti K.M."/>
            <person name="Lechner B.E."/>
            <person name="Liimatainen K."/>
            <person name="Lipzen A."/>
            <person name="Lukacs Z."/>
            <person name="Mihaltcheva S."/>
            <person name="Morgado L.N."/>
            <person name="Niskanen T."/>
            <person name="Noordeloos M.E."/>
            <person name="Ohm R.A."/>
            <person name="Ortiz-Santana B."/>
            <person name="Ovrebo C."/>
            <person name="Racz N."/>
            <person name="Riley R."/>
            <person name="Savchenko A."/>
            <person name="Shiryaev A."/>
            <person name="Soop K."/>
            <person name="Spirin V."/>
            <person name="Szebenyi C."/>
            <person name="Tomsovsky M."/>
            <person name="Tulloss R.E."/>
            <person name="Uehling J."/>
            <person name="Grigoriev I.V."/>
            <person name="Vagvolgyi C."/>
            <person name="Papp T."/>
            <person name="Martin F.M."/>
            <person name="Miettinen O."/>
            <person name="Hibbett D.S."/>
            <person name="Nagy L.G."/>
        </authorList>
    </citation>
    <scope>NUCLEOTIDE SEQUENCE [LARGE SCALE GENOMIC DNA]</scope>
    <source>
        <strain evidence="2 3">CBS 309.79</strain>
    </source>
</reference>
<name>A0A5C3R1F5_9AGAR</name>
<dbReference type="EMBL" id="ML178814">
    <property type="protein sequence ID" value="TFL07427.1"/>
    <property type="molecule type" value="Genomic_DNA"/>
</dbReference>
<evidence type="ECO:0000256" key="1">
    <source>
        <dbReference type="SAM" id="MobiDB-lite"/>
    </source>
</evidence>
<feature type="region of interest" description="Disordered" evidence="1">
    <location>
        <begin position="94"/>
        <end position="131"/>
    </location>
</feature>